<keyword evidence="1" id="KW-0812">Transmembrane</keyword>
<evidence type="ECO:0000313" key="4">
    <source>
        <dbReference type="Proteomes" id="UP000008394"/>
    </source>
</evidence>
<dbReference type="Gene3D" id="3.40.50.410">
    <property type="entry name" value="von Willebrand factor, type A domain"/>
    <property type="match status" value="1"/>
</dbReference>
<reference evidence="3 4" key="1">
    <citation type="journal article" date="2011" name="J. Bacteriol.">
        <title>Genome Sequence of the Probiotic Strain Bifidobacterium animalis subsp. lactis CNCM I-2494.</title>
        <authorList>
            <person name="Chervaux C."/>
            <person name="Grimaldi C."/>
            <person name="Bolotin A."/>
            <person name="Quinquis B."/>
            <person name="Legrain-Raspaud S."/>
            <person name="van Hylckama Vlieg J.E."/>
            <person name="Denariaz G."/>
            <person name="Smokvina T."/>
        </authorList>
    </citation>
    <scope>NUCLEOTIDE SEQUENCE [LARGE SCALE GENOMIC DNA]</scope>
    <source>
        <strain evidence="3 4">CNCM I-2494</strain>
    </source>
</reference>
<organism evidence="3 4">
    <name type="scientific">Bifidobacterium animalis subsp. lactis CNCM I-2494</name>
    <dbReference type="NCBI Taxonomy" id="1042403"/>
    <lineage>
        <taxon>Bacteria</taxon>
        <taxon>Bacillati</taxon>
        <taxon>Actinomycetota</taxon>
        <taxon>Actinomycetes</taxon>
        <taxon>Bifidobacteriales</taxon>
        <taxon>Bifidobacteriaceae</taxon>
        <taxon>Bifidobacterium</taxon>
    </lineage>
</organism>
<dbReference type="PROSITE" id="PS50234">
    <property type="entry name" value="VWFA"/>
    <property type="match status" value="1"/>
</dbReference>
<dbReference type="AlphaFoldDB" id="A0A806FQE0"/>
<feature type="domain" description="VWFA" evidence="2">
    <location>
        <begin position="101"/>
        <end position="312"/>
    </location>
</feature>
<gene>
    <name evidence="3" type="ORF">BALAC2494_00481</name>
</gene>
<dbReference type="InterPro" id="IPR036465">
    <property type="entry name" value="vWFA_dom_sf"/>
</dbReference>
<keyword evidence="1" id="KW-0472">Membrane</keyword>
<evidence type="ECO:0000256" key="1">
    <source>
        <dbReference type="SAM" id="Phobius"/>
    </source>
</evidence>
<feature type="transmembrane region" description="Helical" evidence="1">
    <location>
        <begin position="68"/>
        <end position="88"/>
    </location>
</feature>
<name>A0A806FQE0_BIFAN</name>
<dbReference type="Pfam" id="PF13519">
    <property type="entry name" value="VWA_2"/>
    <property type="match status" value="1"/>
</dbReference>
<protein>
    <submittedName>
        <fullName evidence="3">von Willebrand factor type A domain protein</fullName>
    </submittedName>
</protein>
<dbReference type="InterPro" id="IPR002035">
    <property type="entry name" value="VWF_A"/>
</dbReference>
<dbReference type="SUPFAM" id="SSF53300">
    <property type="entry name" value="vWA-like"/>
    <property type="match status" value="1"/>
</dbReference>
<evidence type="ECO:0000313" key="3">
    <source>
        <dbReference type="EMBL" id="AEK30108.1"/>
    </source>
</evidence>
<keyword evidence="1" id="KW-1133">Transmembrane helix</keyword>
<dbReference type="Proteomes" id="UP000008394">
    <property type="component" value="Chromosome"/>
</dbReference>
<dbReference type="KEGG" id="bnm:BALAC2494_00481"/>
<feature type="transmembrane region" description="Helical" evidence="1">
    <location>
        <begin position="333"/>
        <end position="353"/>
    </location>
</feature>
<sequence length="355" mass="39110">MAMMLRWQWPWALVAALLIAALVCLTIVMVSSHRRAYHDEARIYGVQDDLETEHAGALMRVWRRLNRIAVALLACALVLSCILVGRPAHVDAQDEQSSNRDIILCLDVSGSTLPYDHQVLSTYLNLLQHFKGERIGLSIFNSSSRTVFPLTDDYAMVTEQLTQANDMLKGVQTQDDIDKMSDEQYQQIADWLEGTQNRKNATSLIGDGLVGCAAMLPGFAYSKADTAQSRSREASIVLATDNVVSGSPTYSLAQALDLTSQAGINVDGLYSGPQSSEGDATTNEMRQLIERHGGLFLTQSNSASIDELVREIDGRRSHEAQAQSQTALTDVPGWWTLAVAILLAGWLVMAWRLKR</sequence>
<dbReference type="EMBL" id="CP002915">
    <property type="protein sequence ID" value="AEK30108.1"/>
    <property type="molecule type" value="Genomic_DNA"/>
</dbReference>
<accession>A0A806FQE0</accession>
<feature type="transmembrane region" description="Helical" evidence="1">
    <location>
        <begin position="12"/>
        <end position="32"/>
    </location>
</feature>
<evidence type="ECO:0000259" key="2">
    <source>
        <dbReference type="PROSITE" id="PS50234"/>
    </source>
</evidence>
<proteinExistence type="predicted"/>